<dbReference type="Pfam" id="PF24573">
    <property type="entry name" value="HEAT_DAAF5"/>
    <property type="match status" value="1"/>
</dbReference>
<dbReference type="Pfam" id="PF25757">
    <property type="entry name" value="TPR_DNAAF5"/>
    <property type="match status" value="1"/>
</dbReference>
<accession>A0A671XZG0</accession>
<evidence type="ECO:0000313" key="6">
    <source>
        <dbReference type="Proteomes" id="UP000472265"/>
    </source>
</evidence>
<dbReference type="InterPro" id="IPR056497">
    <property type="entry name" value="HEAT_DAAF5"/>
</dbReference>
<dbReference type="Pfam" id="PF23227">
    <property type="entry name" value="HEAT_MROH2B_C"/>
    <property type="match status" value="1"/>
</dbReference>
<dbReference type="InterPro" id="IPR057978">
    <property type="entry name" value="TPR_DAAF5"/>
</dbReference>
<dbReference type="GO" id="GO:0005737">
    <property type="term" value="C:cytoplasm"/>
    <property type="evidence" value="ECO:0007669"/>
    <property type="project" value="TreeGrafter"/>
</dbReference>
<dbReference type="InterPro" id="IPR055406">
    <property type="entry name" value="HEAT_Maestro"/>
</dbReference>
<evidence type="ECO:0000313" key="5">
    <source>
        <dbReference type="Ensembl" id="ENSSAUP00010056598.1"/>
    </source>
</evidence>
<feature type="repeat" description="HEAT" evidence="1">
    <location>
        <begin position="681"/>
        <end position="719"/>
    </location>
</feature>
<keyword evidence="6" id="KW-1185">Reference proteome</keyword>
<organism evidence="5 6">
    <name type="scientific">Sparus aurata</name>
    <name type="common">Gilthead sea bream</name>
    <dbReference type="NCBI Taxonomy" id="8175"/>
    <lineage>
        <taxon>Eukaryota</taxon>
        <taxon>Metazoa</taxon>
        <taxon>Chordata</taxon>
        <taxon>Craniata</taxon>
        <taxon>Vertebrata</taxon>
        <taxon>Euteleostomi</taxon>
        <taxon>Actinopterygii</taxon>
        <taxon>Neopterygii</taxon>
        <taxon>Teleostei</taxon>
        <taxon>Neoteleostei</taxon>
        <taxon>Acanthomorphata</taxon>
        <taxon>Eupercaria</taxon>
        <taxon>Spariformes</taxon>
        <taxon>Sparidae</taxon>
        <taxon>Sparus</taxon>
    </lineage>
</organism>
<dbReference type="GO" id="GO:0003341">
    <property type="term" value="P:cilium movement"/>
    <property type="evidence" value="ECO:0007669"/>
    <property type="project" value="TreeGrafter"/>
</dbReference>
<sequence>MAAMAAGDQHASSEVLRGLARHLNCLNEDNKSTRKRALELIKRETVDKGLSSGVLQEVFSALLKPLLKCLSDPMERCRETAIATLTEFIRCVPKPEESLPYLMPCLAQRLGEKDILEPAEELRLSALEMLTLAVEVCGKHLAPYMNEMMNILQRTIVDPFPDVKRESCKCTVNFAKSVPEHFHMQADSLVKPLMQTIAHQHSRVRVSVIEATGAVIQHGTGKNVDDVLSHLAQRLFDDSPQVRKAVTVVVGDWLLHMRDRYSYFHKLIPLLLSNVTDEIPEIRLLAADLWKQVGAQWEKENEEDIKDKMDFLLTPPPFYPPGVERPGLGCRELVVRNLGRLVPAISHDVTDWLVPTRVRASQLLSVLLLHAEDYNTQHLQPLLAALYRACTDTERDVVNNCLAAAKLLGTFVPPVAFLKLLLDHVMTSSSSSRPWAPLMMLAAVLGGCPSALLKPHLEEIANTLAQPDVCQEYQQALESAQFLCKVQGLDSVTELYRQHMGQLLYWLSASVNTWCSYSPQRLQLHIIVMQSGPVIGEFVSQLMPLLRCSLQPDKDPEMRMSVFTMLAKLLLDATNTLDSQGHFREEAERFLCDILLPNLVWHAGRTATAARTSALSCLLALLHGGAITPGQLLCLEEKLSPLVLTALDEDSQMARLFACRSLSTILQLIGTSLHPEALNNIYPELLKRLDDSSEEVRGVALQALGLWLSSLTGDYNPELFAPHLQLLFQQLLLHLDDPDGTVQGRVLEVLKKGSSVHPALLKREVEAVRDTQRSPLYCDQLLQHISSLHTETTAECTE</sequence>
<dbReference type="PROSITE" id="PS50077">
    <property type="entry name" value="HEAT_REPEAT"/>
    <property type="match status" value="1"/>
</dbReference>
<reference evidence="5" key="2">
    <citation type="submission" date="2025-08" db="UniProtKB">
        <authorList>
            <consortium name="Ensembl"/>
        </authorList>
    </citation>
    <scope>IDENTIFICATION</scope>
</reference>
<reference evidence="5" key="1">
    <citation type="submission" date="2021-04" db="EMBL/GenBank/DDBJ databases">
        <authorList>
            <consortium name="Wellcome Sanger Institute Data Sharing"/>
        </authorList>
    </citation>
    <scope>NUCLEOTIDE SEQUENCE [LARGE SCALE GENOMIC DNA]</scope>
</reference>
<dbReference type="Gene3D" id="1.25.10.10">
    <property type="entry name" value="Leucine-rich Repeat Variant"/>
    <property type="match status" value="4"/>
</dbReference>
<dbReference type="GO" id="GO:0036159">
    <property type="term" value="P:inner dynein arm assembly"/>
    <property type="evidence" value="ECO:0007669"/>
    <property type="project" value="TreeGrafter"/>
</dbReference>
<dbReference type="InterPro" id="IPR021133">
    <property type="entry name" value="HEAT_type_2"/>
</dbReference>
<dbReference type="InterPro" id="IPR052623">
    <property type="entry name" value="DAAF5"/>
</dbReference>
<dbReference type="InterPro" id="IPR016024">
    <property type="entry name" value="ARM-type_fold"/>
</dbReference>
<evidence type="ECO:0000259" key="2">
    <source>
        <dbReference type="Pfam" id="PF23227"/>
    </source>
</evidence>
<dbReference type="Proteomes" id="UP000472265">
    <property type="component" value="Chromosome 23"/>
</dbReference>
<feature type="domain" description="Dynein axonemal assembly factor 5 HEAT-repeat" evidence="3">
    <location>
        <begin position="319"/>
        <end position="505"/>
    </location>
</feature>
<gene>
    <name evidence="5" type="primary">DNAAF5</name>
</gene>
<feature type="domain" description="Maestro/Maestro-like HEAT-repeats" evidence="2">
    <location>
        <begin position="638"/>
        <end position="743"/>
    </location>
</feature>
<reference evidence="5" key="3">
    <citation type="submission" date="2025-09" db="UniProtKB">
        <authorList>
            <consortium name="Ensembl"/>
        </authorList>
    </citation>
    <scope>IDENTIFICATION</scope>
</reference>
<dbReference type="GO" id="GO:0045505">
    <property type="term" value="F:dynein intermediate chain binding"/>
    <property type="evidence" value="ECO:0007669"/>
    <property type="project" value="TreeGrafter"/>
</dbReference>
<dbReference type="PANTHER" id="PTHR16216">
    <property type="entry name" value="DYNEIN ASSEMBLY FACTOR 5, AXONEMAL"/>
    <property type="match status" value="1"/>
</dbReference>
<proteinExistence type="predicted"/>
<evidence type="ECO:0000256" key="1">
    <source>
        <dbReference type="PROSITE-ProRule" id="PRU00103"/>
    </source>
</evidence>
<evidence type="ECO:0000259" key="4">
    <source>
        <dbReference type="Pfam" id="PF25757"/>
    </source>
</evidence>
<dbReference type="GeneTree" id="ENSGT00390000005666"/>
<protein>
    <submittedName>
        <fullName evidence="5">Dynein axonemal assembly factor 5</fullName>
    </submittedName>
</protein>
<dbReference type="AlphaFoldDB" id="A0A671XZG0"/>
<evidence type="ECO:0000259" key="3">
    <source>
        <dbReference type="Pfam" id="PF24573"/>
    </source>
</evidence>
<dbReference type="GO" id="GO:0036158">
    <property type="term" value="P:outer dynein arm assembly"/>
    <property type="evidence" value="ECO:0007669"/>
    <property type="project" value="TreeGrafter"/>
</dbReference>
<dbReference type="InterPro" id="IPR011989">
    <property type="entry name" value="ARM-like"/>
</dbReference>
<name>A0A671XZG0_SPAAU</name>
<dbReference type="Ensembl" id="ENSSAUT00010059454.1">
    <property type="protein sequence ID" value="ENSSAUP00010056598.1"/>
    <property type="gene ID" value="ENSSAUG00010023196.1"/>
</dbReference>
<dbReference type="PANTHER" id="PTHR16216:SF2">
    <property type="entry name" value="DYNEIN AXONEMAL ASSEMBLY FACTOR 5"/>
    <property type="match status" value="1"/>
</dbReference>
<feature type="domain" description="Dynein axonemal assembly factor 5 TPR repeats" evidence="4">
    <location>
        <begin position="25"/>
        <end position="308"/>
    </location>
</feature>
<dbReference type="SUPFAM" id="SSF48371">
    <property type="entry name" value="ARM repeat"/>
    <property type="match status" value="1"/>
</dbReference>